<dbReference type="AlphaFoldDB" id="A0A0B7AV26"/>
<feature type="non-terminal residue" evidence="1">
    <location>
        <position position="1"/>
    </location>
</feature>
<dbReference type="EMBL" id="HACG01038029">
    <property type="protein sequence ID" value="CEK84894.1"/>
    <property type="molecule type" value="Transcribed_RNA"/>
</dbReference>
<accession>A0A0B7AV26</accession>
<name>A0A0B7AV26_9EUPU</name>
<evidence type="ECO:0000313" key="1">
    <source>
        <dbReference type="EMBL" id="CEK84894.1"/>
    </source>
</evidence>
<gene>
    <name evidence="1" type="primary">ORF145104</name>
</gene>
<protein>
    <submittedName>
        <fullName evidence="1">Uncharacterized protein</fullName>
    </submittedName>
</protein>
<organism evidence="1">
    <name type="scientific">Arion vulgaris</name>
    <dbReference type="NCBI Taxonomy" id="1028688"/>
    <lineage>
        <taxon>Eukaryota</taxon>
        <taxon>Metazoa</taxon>
        <taxon>Spiralia</taxon>
        <taxon>Lophotrochozoa</taxon>
        <taxon>Mollusca</taxon>
        <taxon>Gastropoda</taxon>
        <taxon>Heterobranchia</taxon>
        <taxon>Euthyneura</taxon>
        <taxon>Panpulmonata</taxon>
        <taxon>Eupulmonata</taxon>
        <taxon>Stylommatophora</taxon>
        <taxon>Helicina</taxon>
        <taxon>Arionoidea</taxon>
        <taxon>Arionidae</taxon>
        <taxon>Arion</taxon>
    </lineage>
</organism>
<proteinExistence type="predicted"/>
<reference evidence="1" key="1">
    <citation type="submission" date="2014-12" db="EMBL/GenBank/DDBJ databases">
        <title>Insight into the proteome of Arion vulgaris.</title>
        <authorList>
            <person name="Aradska J."/>
            <person name="Bulat T."/>
            <person name="Smidak R."/>
            <person name="Sarate P."/>
            <person name="Gangsoo J."/>
            <person name="Sialana F."/>
            <person name="Bilban M."/>
            <person name="Lubec G."/>
        </authorList>
    </citation>
    <scope>NUCLEOTIDE SEQUENCE</scope>
    <source>
        <tissue evidence="1">Skin</tissue>
    </source>
</reference>
<sequence length="79" mass="8929">DVTDDLSMMAAEEGHLDYERDSEVLFRIFSVYSHIVVTHAKFSLLMYCCSSSSAVDMSADQLLKINSFKVPQGCSLRWC</sequence>